<dbReference type="EMBL" id="SMOG01000002">
    <property type="protein sequence ID" value="TDF74233.1"/>
    <property type="molecule type" value="Genomic_DNA"/>
</dbReference>
<evidence type="ECO:0000313" key="1">
    <source>
        <dbReference type="EMBL" id="TDF74233.1"/>
    </source>
</evidence>
<evidence type="ECO:0000313" key="2">
    <source>
        <dbReference type="Proteomes" id="UP000294588"/>
    </source>
</evidence>
<sequence length="349" mass="39729">MPYTHDVGGSSPLAPTIFYQLSSGCVMRIGITGANGFAGSNFANYFQSQGYEVRGIVRPHADLSLLDPNLDIQFTDYNSQDELKRVLEDVDVLIHNAGAVRTHTFMQMIEANVGTTRRVMEAFNHSSKGKRFIYISSQAASHPSRDMELAKEEDPSAPVDWYGKSKVLAEKIIKTECVKEWVIVRPCSIYGPGERDFYQVFKAVQKGINFHIGRKPQYMNLIYVRELAQFLELCLTQKTAVGEIFFASDGEIYTQQDFMHLIAEILKVKTFEIAVPVPLAKTAFYAGEAFERITGKTTLLNKQKMKEIVDVTWLCSIEKAKRLLGWNPQPNLREHLSETIQWYKEHNWL</sequence>
<reference evidence="1" key="1">
    <citation type="submission" date="2019-03" db="EMBL/GenBank/DDBJ databases">
        <title>Candidatus Syntrophosphaera thermopropionivorans: a novel player in syntrophic propionate oxidation during anaerobic digestion.</title>
        <authorList>
            <person name="Dyksma S."/>
        </authorList>
    </citation>
    <scope>NUCLEOTIDE SEQUENCE</scope>
    <source>
        <strain evidence="1">W5</strain>
    </source>
</reference>
<dbReference type="Proteomes" id="UP000294588">
    <property type="component" value="Unassembled WGS sequence"/>
</dbReference>
<proteinExistence type="predicted"/>
<comment type="caution">
    <text evidence="1">The sequence shown here is derived from an EMBL/GenBank/DDBJ whole genome shotgun (WGS) entry which is preliminary data.</text>
</comment>
<accession>A0AC61QKP1</accession>
<protein>
    <submittedName>
        <fullName evidence="1">NAD(P)-dependent oxidoreductase</fullName>
    </submittedName>
</protein>
<organism evidence="1 2">
    <name type="scientific">Candidatus Syntrophosphaera thermopropionivorans</name>
    <dbReference type="NCBI Taxonomy" id="2593015"/>
    <lineage>
        <taxon>Bacteria</taxon>
        <taxon>Pseudomonadati</taxon>
        <taxon>Candidatus Cloacimonadota</taxon>
        <taxon>Candidatus Cloacimonadia</taxon>
        <taxon>Candidatus Cloacimonadales</taxon>
        <taxon>Candidatus Cloacimonadaceae</taxon>
        <taxon>Candidatus Syntrophosphaera</taxon>
    </lineage>
</organism>
<name>A0AC61QKP1_9BACT</name>
<keyword evidence="2" id="KW-1185">Reference proteome</keyword>
<gene>
    <name evidence="1" type="ORF">E0946_01385</name>
</gene>